<feature type="transmembrane region" description="Helical" evidence="1">
    <location>
        <begin position="7"/>
        <end position="26"/>
    </location>
</feature>
<sequence>MIGLLKIILKILPWLLVVLLLTLMLLEEKLSLDVITGGKDTYQSTILTRVEEMGNLELVKYNFQEVTEVKKAVDKIDFKFFKLPTSLAPDSRAVLISQGSAAGCIDLSAVRKEDIREDNYTLYVTLPAPNLCYFKIDLEKSRLYDLEISGIAKNDQKKFMEELYKVAEAEIKASALKMGILEQTRTNARLVLQPLFENLSNKPVIIKFRMDQSIILNQ</sequence>
<dbReference type="EMBL" id="JBIPKE010000018">
    <property type="protein sequence ID" value="MFH6984704.1"/>
    <property type="molecule type" value="Genomic_DNA"/>
</dbReference>
<evidence type="ECO:0000313" key="3">
    <source>
        <dbReference type="Proteomes" id="UP001610063"/>
    </source>
</evidence>
<reference evidence="2 3" key="1">
    <citation type="journal article" date="2013" name="Int. J. Syst. Evol. Microbiol.">
        <title>Marinoscillum luteum sp. nov., isolated from marine sediment.</title>
        <authorList>
            <person name="Cha I.T."/>
            <person name="Park S.J."/>
            <person name="Kim S.J."/>
            <person name="Kim J.G."/>
            <person name="Jung M.Y."/>
            <person name="Shin K.S."/>
            <person name="Kwon K.K."/>
            <person name="Yang S.H."/>
            <person name="Seo Y.S."/>
            <person name="Rhee S.K."/>
        </authorList>
    </citation>
    <scope>NUCLEOTIDE SEQUENCE [LARGE SCALE GENOMIC DNA]</scope>
    <source>
        <strain evidence="2 3">KCTC 23939</strain>
    </source>
</reference>
<dbReference type="RefSeq" id="WP_395418122.1">
    <property type="nucleotide sequence ID" value="NZ_JBIPKE010000018.1"/>
</dbReference>
<evidence type="ECO:0000313" key="2">
    <source>
        <dbReference type="EMBL" id="MFH6984704.1"/>
    </source>
</evidence>
<keyword evidence="1" id="KW-0812">Transmembrane</keyword>
<protein>
    <submittedName>
        <fullName evidence="2">DUF4230 domain-containing protein</fullName>
    </submittedName>
</protein>
<keyword evidence="3" id="KW-1185">Reference proteome</keyword>
<proteinExistence type="predicted"/>
<organism evidence="2 3">
    <name type="scientific">Marinoscillum luteum</name>
    <dbReference type="NCBI Taxonomy" id="861051"/>
    <lineage>
        <taxon>Bacteria</taxon>
        <taxon>Pseudomonadati</taxon>
        <taxon>Bacteroidota</taxon>
        <taxon>Cytophagia</taxon>
        <taxon>Cytophagales</taxon>
        <taxon>Reichenbachiellaceae</taxon>
        <taxon>Marinoscillum</taxon>
    </lineage>
</organism>
<comment type="caution">
    <text evidence="2">The sequence shown here is derived from an EMBL/GenBank/DDBJ whole genome shotgun (WGS) entry which is preliminary data.</text>
</comment>
<evidence type="ECO:0000256" key="1">
    <source>
        <dbReference type="SAM" id="Phobius"/>
    </source>
</evidence>
<accession>A0ABW7NAZ8</accession>
<name>A0ABW7NAZ8_9BACT</name>
<dbReference type="Pfam" id="PF14014">
    <property type="entry name" value="DUF4230"/>
    <property type="match status" value="1"/>
</dbReference>
<gene>
    <name evidence="2" type="ORF">ACHKAR_14710</name>
</gene>
<dbReference type="Proteomes" id="UP001610063">
    <property type="component" value="Unassembled WGS sequence"/>
</dbReference>
<dbReference type="InterPro" id="IPR025324">
    <property type="entry name" value="DUF4230"/>
</dbReference>
<keyword evidence="1" id="KW-1133">Transmembrane helix</keyword>
<keyword evidence="1" id="KW-0472">Membrane</keyword>